<feature type="active site" description="Nucleophile" evidence="9">
    <location>
        <position position="1017"/>
    </location>
</feature>
<dbReference type="GO" id="GO:0031623">
    <property type="term" value="P:receptor internalization"/>
    <property type="evidence" value="ECO:0007669"/>
    <property type="project" value="TreeGrafter"/>
</dbReference>
<protein>
    <recommendedName>
        <fullName evidence="9">ubiquitinyl hydrolase 1</fullName>
        <ecNumber evidence="9">3.4.19.12</ecNumber>
    </recommendedName>
</protein>
<dbReference type="GO" id="GO:0005874">
    <property type="term" value="C:microtubule"/>
    <property type="evidence" value="ECO:0007669"/>
    <property type="project" value="TreeGrafter"/>
</dbReference>
<dbReference type="GO" id="GO:0008017">
    <property type="term" value="F:microtubule binding"/>
    <property type="evidence" value="ECO:0007669"/>
    <property type="project" value="TreeGrafter"/>
</dbReference>
<evidence type="ECO:0000256" key="9">
    <source>
        <dbReference type="PROSITE-ProRule" id="PRU01393"/>
    </source>
</evidence>
<keyword evidence="7 10" id="KW-0342">GTP-binding</keyword>
<evidence type="ECO:0000256" key="11">
    <source>
        <dbReference type="SAM" id="MobiDB-lite"/>
    </source>
</evidence>
<evidence type="ECO:0000256" key="10">
    <source>
        <dbReference type="RuleBase" id="RU003932"/>
    </source>
</evidence>
<evidence type="ECO:0000256" key="5">
    <source>
        <dbReference type="ARBA" id="ARBA00022801"/>
    </source>
</evidence>
<feature type="site" description="Important for enzyme activity" evidence="9">
    <location>
        <position position="1094"/>
    </location>
</feature>
<dbReference type="InterPro" id="IPR038765">
    <property type="entry name" value="Papain-like_cys_pep_sf"/>
</dbReference>
<dbReference type="SUPFAM" id="SSF52540">
    <property type="entry name" value="P-loop containing nucleoside triphosphate hydrolases"/>
    <property type="match status" value="1"/>
</dbReference>
<evidence type="ECO:0000256" key="7">
    <source>
        <dbReference type="ARBA" id="ARBA00023134"/>
    </source>
</evidence>
<dbReference type="STRING" id="1246581.A0A2H9TPC9"/>
<dbReference type="InterPro" id="IPR045063">
    <property type="entry name" value="Dynamin_N"/>
</dbReference>
<dbReference type="GO" id="GO:0004843">
    <property type="term" value="F:cysteine-type deubiquitinase activity"/>
    <property type="evidence" value="ECO:0007669"/>
    <property type="project" value="UniProtKB-UniRule"/>
</dbReference>
<dbReference type="PANTHER" id="PTHR11566">
    <property type="entry name" value="DYNAMIN"/>
    <property type="match status" value="1"/>
</dbReference>
<keyword evidence="16" id="KW-1185">Reference proteome</keyword>
<sequence>MYGTGAGLVPRGFLFRAFWTSVTATVGYIYYQVNQASSWVAEKSARLRELGMEGMLGLIDVWESAAASIEGHGLGVQEDADGHFGGTSEDDHGHTTNKSVDLDSASGQFRDFIKKMIEVRNILKSAEMDNTLNLPSIVVIGSQSSGKSSVLESIVGHEFLPKGNNMVTRRPLELTLVNSPTCTRDFAVFNQLETGPVFDFSKVQQTLTDLNLAVPEDQWISPKPIELTIYSKNVPDLSLVDLPGYIQINNRNQPPILRDRIAQLCEQYIKQDNIILAVCPADVDLANAEALKASRAVDPEGLRTIGVITKLDLVDPEYSAHLIQNEDYPLRLGYVGVVCRPPATQTQPRALSILTRSKNTHNERYEDLYVSEHQEAFEKIKDRVGISRLRDRLSSALETSMAESLSGVFTSVQDELSELCYIMKVEYSDRVISPEGYVSYLATSVKNGLESVAKDYSRPRVREQLRKVLHKRLIEVADETIWKYSDKAGLLDEAQLNQAVASLTRSGVGRIAANCLVDAIITQVSQIIKDGPLSHHPAAKERLLKQAETAMRRQSQAAIEQVENAIKPLKSEMEYTDDDWIMARKKIIHLFEETGQDLERTLKKIQSEVGQRRLVRIVQHLHEPKDGSVKISQNLVDKAKEAVRINHQLKSIRQRLEVMERKECMLPDVEGKKRWFHFGSDADTLETVKKNISVTVDAGTPDAKTIHVWNHCQTRCPEVYLYLVMEKLLSTSALYVHHELVHEFLHPFPDELAASLSTTPNSGDGVMGLDRKEILEFVQENASVARHLQLQERRRILEKVRDKLAYLQHFNTNTIRFQNVPFLVALHFGYHVTLTFKIARLWSLLQLDALKSTLLFLHLSLLLVGFNVAQLDIPFGWRHDPDNVYYYFKYLNSRLATYSNGRHASEVRQISSNRSLGHVTSSSDIFKFAIYGKFIMRWRQLEGDAEVLSLYGGELGLAGRFEDIPSLEIDVAKALVEQLDECNGIVMVAPVTFLAHAPLSNYTGSAVLIEQSIDNACGAIALYHLLANTSTNQLAVEIQSLPDPTARGKWLETKAALHERFAAMGQTELPDLSDETELHFICIIKRDGHAIWFDGRKKHPMKIDGTGEEFTLSYQAGPEESEKAK</sequence>
<gene>
    <name evidence="15" type="ORF">PSACC_00564</name>
</gene>
<dbReference type="Proteomes" id="UP000240830">
    <property type="component" value="Unassembled WGS sequence"/>
</dbReference>
<feature type="domain" description="GED" evidence="12">
    <location>
        <begin position="710"/>
        <end position="812"/>
    </location>
</feature>
<dbReference type="InterPro" id="IPR030381">
    <property type="entry name" value="G_DYNAMIN_dom"/>
</dbReference>
<comment type="catalytic activity">
    <reaction evidence="8">
        <text>GTP + H2O = GDP + phosphate + H(+)</text>
        <dbReference type="Rhea" id="RHEA:19669"/>
        <dbReference type="ChEBI" id="CHEBI:15377"/>
        <dbReference type="ChEBI" id="CHEBI:15378"/>
        <dbReference type="ChEBI" id="CHEBI:37565"/>
        <dbReference type="ChEBI" id="CHEBI:43474"/>
        <dbReference type="ChEBI" id="CHEBI:58189"/>
        <dbReference type="EC" id="3.6.5.5"/>
    </reaction>
</comment>
<dbReference type="Gene3D" id="3.40.50.300">
    <property type="entry name" value="P-loop containing nucleotide triphosphate hydrolases"/>
    <property type="match status" value="1"/>
</dbReference>
<dbReference type="InterPro" id="IPR001401">
    <property type="entry name" value="Dynamin_GTPase"/>
</dbReference>
<dbReference type="GO" id="GO:0006511">
    <property type="term" value="P:ubiquitin-dependent protein catabolic process"/>
    <property type="evidence" value="ECO:0007669"/>
    <property type="project" value="UniProtKB-UniRule"/>
</dbReference>
<dbReference type="EMBL" id="MTSL01000050">
    <property type="protein sequence ID" value="PJF19611.1"/>
    <property type="molecule type" value="Genomic_DNA"/>
</dbReference>
<dbReference type="Pfam" id="PF01031">
    <property type="entry name" value="Dynamin_M"/>
    <property type="match status" value="1"/>
</dbReference>
<evidence type="ECO:0000259" key="12">
    <source>
        <dbReference type="PROSITE" id="PS51388"/>
    </source>
</evidence>
<dbReference type="PROSITE" id="PS00410">
    <property type="entry name" value="G_DYNAMIN_1"/>
    <property type="match status" value="1"/>
</dbReference>
<dbReference type="InterPro" id="IPR027417">
    <property type="entry name" value="P-loop_NTPase"/>
</dbReference>
<keyword evidence="2 9" id="KW-0645">Protease</keyword>
<dbReference type="CDD" id="cd08771">
    <property type="entry name" value="DLP_1"/>
    <property type="match status" value="1"/>
</dbReference>
<dbReference type="GO" id="GO:0005737">
    <property type="term" value="C:cytoplasm"/>
    <property type="evidence" value="ECO:0007669"/>
    <property type="project" value="TreeGrafter"/>
</dbReference>
<dbReference type="SMART" id="SM00053">
    <property type="entry name" value="DYNc"/>
    <property type="match status" value="1"/>
</dbReference>
<keyword evidence="6 9" id="KW-0788">Thiol protease</keyword>
<dbReference type="InterPro" id="IPR056495">
    <property type="entry name" value="LIS_MGM1"/>
</dbReference>
<dbReference type="PRINTS" id="PR00195">
    <property type="entry name" value="DYNAMIN"/>
</dbReference>
<evidence type="ECO:0000256" key="3">
    <source>
        <dbReference type="ARBA" id="ARBA00022741"/>
    </source>
</evidence>
<dbReference type="InterPro" id="IPR019762">
    <property type="entry name" value="Dynamin_GTPase_CS"/>
</dbReference>
<evidence type="ECO:0000313" key="16">
    <source>
        <dbReference type="Proteomes" id="UP000240830"/>
    </source>
</evidence>
<evidence type="ECO:0000256" key="2">
    <source>
        <dbReference type="ARBA" id="ARBA00022670"/>
    </source>
</evidence>
<keyword evidence="5 9" id="KW-0378">Hydrolase</keyword>
<dbReference type="InterPro" id="IPR000375">
    <property type="entry name" value="Dynamin_stalk"/>
</dbReference>
<evidence type="ECO:0000256" key="4">
    <source>
        <dbReference type="ARBA" id="ARBA00022786"/>
    </source>
</evidence>
<dbReference type="AlphaFoldDB" id="A0A2H9TPC9"/>
<name>A0A2H9TPC9_9FUNG</name>
<dbReference type="InterPro" id="IPR036959">
    <property type="entry name" value="Peptidase_C12_UCH_sf"/>
</dbReference>
<comment type="catalytic activity">
    <reaction evidence="1 9">
        <text>Thiol-dependent hydrolysis of ester, thioester, amide, peptide and isopeptide bonds formed by the C-terminal Gly of ubiquitin (a 76-residue protein attached to proteins as an intracellular targeting signal).</text>
        <dbReference type="EC" id="3.4.19.12"/>
    </reaction>
</comment>
<dbReference type="Pfam" id="PF24550">
    <property type="entry name" value="LIS_MGM1"/>
    <property type="match status" value="1"/>
</dbReference>
<dbReference type="GO" id="GO:0005886">
    <property type="term" value="C:plasma membrane"/>
    <property type="evidence" value="ECO:0007669"/>
    <property type="project" value="TreeGrafter"/>
</dbReference>
<feature type="domain" description="Dynamin-type G" evidence="13">
    <location>
        <begin position="131"/>
        <end position="406"/>
    </location>
</feature>
<comment type="similarity">
    <text evidence="10">Belongs to the TRAFAC class dynamin-like GTPase superfamily. Dynamin/Fzo/YdjA family.</text>
</comment>
<comment type="caution">
    <text evidence="15">The sequence shown here is derived from an EMBL/GenBank/DDBJ whole genome shotgun (WGS) entry which is preliminary data.</text>
</comment>
<organism evidence="15 16">
    <name type="scientific">Paramicrosporidium saccamoebae</name>
    <dbReference type="NCBI Taxonomy" id="1246581"/>
    <lineage>
        <taxon>Eukaryota</taxon>
        <taxon>Fungi</taxon>
        <taxon>Fungi incertae sedis</taxon>
        <taxon>Cryptomycota</taxon>
        <taxon>Cryptomycota incertae sedis</taxon>
        <taxon>Paramicrosporidium</taxon>
    </lineage>
</organism>
<evidence type="ECO:0000259" key="13">
    <source>
        <dbReference type="PROSITE" id="PS51718"/>
    </source>
</evidence>
<reference evidence="15 16" key="1">
    <citation type="submission" date="2016-10" db="EMBL/GenBank/DDBJ databases">
        <title>The genome of Paramicrosporidium saccamoebae is the missing link in understanding Cryptomycota and Microsporidia evolution.</title>
        <authorList>
            <person name="Quandt C.A."/>
            <person name="Beaudet D."/>
            <person name="Corsaro D."/>
            <person name="Michel R."/>
            <person name="Corradi N."/>
            <person name="James T."/>
        </authorList>
    </citation>
    <scope>NUCLEOTIDE SEQUENCE [LARGE SCALE GENOMIC DNA]</scope>
    <source>
        <strain evidence="15 16">KSL3</strain>
    </source>
</reference>
<accession>A0A2H9TPC9</accession>
<dbReference type="InterPro" id="IPR001578">
    <property type="entry name" value="Peptidase_C12_UCH"/>
</dbReference>
<proteinExistence type="inferred from homology"/>
<dbReference type="InterPro" id="IPR020850">
    <property type="entry name" value="GED_dom"/>
</dbReference>
<dbReference type="GO" id="GO:0003924">
    <property type="term" value="F:GTPase activity"/>
    <property type="evidence" value="ECO:0007669"/>
    <property type="project" value="InterPro"/>
</dbReference>
<feature type="site" description="Transition state stabilizer" evidence="9">
    <location>
        <position position="1011"/>
    </location>
</feature>
<dbReference type="OrthoDB" id="5061070at2759"/>
<dbReference type="Pfam" id="PF01088">
    <property type="entry name" value="Peptidase_C12"/>
    <property type="match status" value="1"/>
</dbReference>
<evidence type="ECO:0000259" key="14">
    <source>
        <dbReference type="PROSITE" id="PS52048"/>
    </source>
</evidence>
<evidence type="ECO:0000256" key="6">
    <source>
        <dbReference type="ARBA" id="ARBA00022807"/>
    </source>
</evidence>
<dbReference type="PROSITE" id="PS52048">
    <property type="entry name" value="UCH_DOMAIN"/>
    <property type="match status" value="1"/>
</dbReference>
<dbReference type="GO" id="GO:0005525">
    <property type="term" value="F:GTP binding"/>
    <property type="evidence" value="ECO:0007669"/>
    <property type="project" value="UniProtKB-KW"/>
</dbReference>
<dbReference type="SUPFAM" id="SSF54001">
    <property type="entry name" value="Cysteine proteinases"/>
    <property type="match status" value="1"/>
</dbReference>
<feature type="region of interest" description="Disordered" evidence="11">
    <location>
        <begin position="78"/>
        <end position="100"/>
    </location>
</feature>
<evidence type="ECO:0000256" key="8">
    <source>
        <dbReference type="ARBA" id="ARBA00048040"/>
    </source>
</evidence>
<comment type="similarity">
    <text evidence="9">Belongs to the peptidase C12 family.</text>
</comment>
<dbReference type="EC" id="3.4.19.12" evidence="9"/>
<dbReference type="PROSITE" id="PS51388">
    <property type="entry name" value="GED"/>
    <property type="match status" value="1"/>
</dbReference>
<dbReference type="PROSITE" id="PS51718">
    <property type="entry name" value="G_DYNAMIN_2"/>
    <property type="match status" value="1"/>
</dbReference>
<dbReference type="Gene3D" id="3.40.532.10">
    <property type="entry name" value="Peptidase C12, ubiquitin carboxyl-terminal hydrolase"/>
    <property type="match status" value="1"/>
</dbReference>
<dbReference type="PANTHER" id="PTHR11566:SF212">
    <property type="entry name" value="DYNAMIN"/>
    <property type="match status" value="1"/>
</dbReference>
<feature type="domain" description="UCH catalytic" evidence="14">
    <location>
        <begin position="937"/>
        <end position="1125"/>
    </location>
</feature>
<keyword evidence="3 10" id="KW-0547">Nucleotide-binding</keyword>
<keyword evidence="4 9" id="KW-0833">Ubl conjugation pathway</keyword>
<evidence type="ECO:0000256" key="1">
    <source>
        <dbReference type="ARBA" id="ARBA00000707"/>
    </source>
</evidence>
<feature type="active site" description="Proton donor" evidence="9">
    <location>
        <position position="1079"/>
    </location>
</feature>
<dbReference type="Pfam" id="PF00350">
    <property type="entry name" value="Dynamin_N"/>
    <property type="match status" value="1"/>
</dbReference>
<evidence type="ECO:0000313" key="15">
    <source>
        <dbReference type="EMBL" id="PJF19611.1"/>
    </source>
</evidence>
<dbReference type="InterPro" id="IPR022812">
    <property type="entry name" value="Dynamin"/>
</dbReference>